<dbReference type="AlphaFoldDB" id="A0A6L3ZE36"/>
<gene>
    <name evidence="1" type="ORF">F9L04_01800</name>
</gene>
<evidence type="ECO:0000313" key="2">
    <source>
        <dbReference type="Proteomes" id="UP000481876"/>
    </source>
</evidence>
<proteinExistence type="predicted"/>
<dbReference type="RefSeq" id="WP_151662950.1">
    <property type="nucleotide sequence ID" value="NZ_WBWS01000001.1"/>
</dbReference>
<protein>
    <submittedName>
        <fullName evidence="1">Uncharacterized protein</fullName>
    </submittedName>
</protein>
<reference evidence="1 2" key="1">
    <citation type="submission" date="2019-09" db="EMBL/GenBank/DDBJ databases">
        <title>Taxonomic organization of the family Brucellaceae based on a phylogenomic approach.</title>
        <authorList>
            <person name="Leclercq S."/>
            <person name="Cloeckaert A."/>
            <person name="Zygmunt M.S."/>
        </authorList>
    </citation>
    <scope>NUCLEOTIDE SEQUENCE [LARGE SCALE GENOMIC DNA]</scope>
    <source>
        <strain evidence="1 2">LMG 3313</strain>
    </source>
</reference>
<name>A0A6L3ZE36_BRUAN</name>
<sequence length="127" mass="14762">MKNWILGVAFATIWFPHDFAYANEQDAPVLDRKAMIESCESEIRNKFEYREKDVYGEEEISAILAMVTPDVLLRIPYKYNNHLYYSSAVQLIRKDKTYKTPKPMGLSIDCIYNIDGSLLNIELVSMK</sequence>
<organism evidence="1 2">
    <name type="scientific">Brucella anthropi</name>
    <name type="common">Ochrobactrum anthropi</name>
    <dbReference type="NCBI Taxonomy" id="529"/>
    <lineage>
        <taxon>Bacteria</taxon>
        <taxon>Pseudomonadati</taxon>
        <taxon>Pseudomonadota</taxon>
        <taxon>Alphaproteobacteria</taxon>
        <taxon>Hyphomicrobiales</taxon>
        <taxon>Brucellaceae</taxon>
        <taxon>Brucella/Ochrobactrum group</taxon>
        <taxon>Brucella</taxon>
    </lineage>
</organism>
<dbReference type="Proteomes" id="UP000481876">
    <property type="component" value="Unassembled WGS sequence"/>
</dbReference>
<evidence type="ECO:0000313" key="1">
    <source>
        <dbReference type="EMBL" id="KAB2773589.1"/>
    </source>
</evidence>
<dbReference type="EMBL" id="WBWS01000001">
    <property type="protein sequence ID" value="KAB2773589.1"/>
    <property type="molecule type" value="Genomic_DNA"/>
</dbReference>
<comment type="caution">
    <text evidence="1">The sequence shown here is derived from an EMBL/GenBank/DDBJ whole genome shotgun (WGS) entry which is preliminary data.</text>
</comment>
<accession>A0A6L3ZE36</accession>